<evidence type="ECO:0000259" key="7">
    <source>
        <dbReference type="Pfam" id="PF02770"/>
    </source>
</evidence>
<dbReference type="InterPro" id="IPR036250">
    <property type="entry name" value="AcylCo_DH-like_C"/>
</dbReference>
<evidence type="ECO:0000256" key="2">
    <source>
        <dbReference type="ARBA" id="ARBA00009347"/>
    </source>
</evidence>
<name>A0A382R5F7_9ZZZZ</name>
<evidence type="ECO:0000259" key="6">
    <source>
        <dbReference type="Pfam" id="PF00441"/>
    </source>
</evidence>
<evidence type="ECO:0008006" key="10">
    <source>
        <dbReference type="Google" id="ProtNLM"/>
    </source>
</evidence>
<keyword evidence="3" id="KW-0285">Flavoprotein</keyword>
<evidence type="ECO:0000259" key="8">
    <source>
        <dbReference type="Pfam" id="PF02771"/>
    </source>
</evidence>
<evidence type="ECO:0000256" key="3">
    <source>
        <dbReference type="ARBA" id="ARBA00022630"/>
    </source>
</evidence>
<dbReference type="InterPro" id="IPR009075">
    <property type="entry name" value="AcylCo_DH/oxidase_C"/>
</dbReference>
<dbReference type="SUPFAM" id="SSF56645">
    <property type="entry name" value="Acyl-CoA dehydrogenase NM domain-like"/>
    <property type="match status" value="1"/>
</dbReference>
<comment type="similarity">
    <text evidence="2">Belongs to the acyl-CoA dehydrogenase family.</text>
</comment>
<dbReference type="InterPro" id="IPR050741">
    <property type="entry name" value="Acyl-CoA_dehydrogenase"/>
</dbReference>
<dbReference type="InterPro" id="IPR037069">
    <property type="entry name" value="AcylCoA_DH/ox_N_sf"/>
</dbReference>
<dbReference type="FunFam" id="2.40.110.10:FF:000002">
    <property type="entry name" value="Acyl-CoA dehydrogenase fadE12"/>
    <property type="match status" value="1"/>
</dbReference>
<evidence type="ECO:0000256" key="1">
    <source>
        <dbReference type="ARBA" id="ARBA00001974"/>
    </source>
</evidence>
<gene>
    <name evidence="9" type="ORF">METZ01_LOCUS345833</name>
</gene>
<feature type="non-terminal residue" evidence="9">
    <location>
        <position position="286"/>
    </location>
</feature>
<dbReference type="GO" id="GO:0050660">
    <property type="term" value="F:flavin adenine dinucleotide binding"/>
    <property type="evidence" value="ECO:0007669"/>
    <property type="project" value="InterPro"/>
</dbReference>
<sequence length="286" mass="31783">MKFTEEHKSLADTVKNFSQNEIKPFVKEWEENGAFPAHELFKKMGNLDLLGITKSTEVGGMNLDFSFGMVFAEALGYAADLGVITAIGIQTDMATPALDRYGSAELKEEFLKPSVNGDFVSAVAVSETSGGSDVAALRTSARKDGDDYIINGEKMWITNGTQADYFCTLLNTSNDDPHNNKSLVIIPSNLKGVSIGDKIDKLGQLTSDTAPVFFENVRIPQRYRIGEEGQGFKMQMQQFQEERIFMSVSCLVILDECISKTIEYCHERQAFGKPIIYKQSIHFRLA</sequence>
<dbReference type="GO" id="GO:0005737">
    <property type="term" value="C:cytoplasm"/>
    <property type="evidence" value="ECO:0007669"/>
    <property type="project" value="TreeGrafter"/>
</dbReference>
<dbReference type="GO" id="GO:0003995">
    <property type="term" value="F:acyl-CoA dehydrogenase activity"/>
    <property type="evidence" value="ECO:0007669"/>
    <property type="project" value="InterPro"/>
</dbReference>
<comment type="cofactor">
    <cofactor evidence="1">
        <name>FAD</name>
        <dbReference type="ChEBI" id="CHEBI:57692"/>
    </cofactor>
</comment>
<feature type="domain" description="Acyl-CoA dehydrogenase/oxidase C-terminal" evidence="6">
    <location>
        <begin position="229"/>
        <end position="286"/>
    </location>
</feature>
<proteinExistence type="inferred from homology"/>
<feature type="domain" description="Acyl-CoA dehydrogenase/oxidase N-terminal" evidence="8">
    <location>
        <begin position="4"/>
        <end position="118"/>
    </location>
</feature>
<dbReference type="PANTHER" id="PTHR48083:SF6">
    <property type="entry name" value="ACYL-COA DEHYDROGENASE 6"/>
    <property type="match status" value="1"/>
</dbReference>
<dbReference type="InterPro" id="IPR006091">
    <property type="entry name" value="Acyl-CoA_Oxase/DH_mid-dom"/>
</dbReference>
<protein>
    <recommendedName>
        <fullName evidence="10">Acyl-CoA dehydrogenase</fullName>
    </recommendedName>
</protein>
<feature type="domain" description="Acyl-CoA oxidase/dehydrogenase middle" evidence="7">
    <location>
        <begin position="122"/>
        <end position="217"/>
    </location>
</feature>
<dbReference type="Gene3D" id="1.20.140.10">
    <property type="entry name" value="Butyryl-CoA Dehydrogenase, subunit A, domain 3"/>
    <property type="match status" value="1"/>
</dbReference>
<dbReference type="Pfam" id="PF00441">
    <property type="entry name" value="Acyl-CoA_dh_1"/>
    <property type="match status" value="1"/>
</dbReference>
<dbReference type="EMBL" id="UINC01119276">
    <property type="protein sequence ID" value="SVC92979.1"/>
    <property type="molecule type" value="Genomic_DNA"/>
</dbReference>
<keyword evidence="5" id="KW-0560">Oxidoreductase</keyword>
<dbReference type="PANTHER" id="PTHR48083">
    <property type="entry name" value="MEDIUM-CHAIN SPECIFIC ACYL-COA DEHYDROGENASE, MITOCHONDRIAL-RELATED"/>
    <property type="match status" value="1"/>
</dbReference>
<dbReference type="InterPro" id="IPR046373">
    <property type="entry name" value="Acyl-CoA_Oxase/DH_mid-dom_sf"/>
</dbReference>
<keyword evidence="4" id="KW-0274">FAD</keyword>
<dbReference type="Gene3D" id="2.40.110.10">
    <property type="entry name" value="Butyryl-CoA Dehydrogenase, subunit A, domain 2"/>
    <property type="match status" value="1"/>
</dbReference>
<dbReference type="InterPro" id="IPR009100">
    <property type="entry name" value="AcylCoA_DH/oxidase_NM_dom_sf"/>
</dbReference>
<evidence type="ECO:0000313" key="9">
    <source>
        <dbReference type="EMBL" id="SVC92979.1"/>
    </source>
</evidence>
<reference evidence="9" key="1">
    <citation type="submission" date="2018-05" db="EMBL/GenBank/DDBJ databases">
        <authorList>
            <person name="Lanie J.A."/>
            <person name="Ng W.-L."/>
            <person name="Kazmierczak K.M."/>
            <person name="Andrzejewski T.M."/>
            <person name="Davidsen T.M."/>
            <person name="Wayne K.J."/>
            <person name="Tettelin H."/>
            <person name="Glass J.I."/>
            <person name="Rusch D."/>
            <person name="Podicherti R."/>
            <person name="Tsui H.-C.T."/>
            <person name="Winkler M.E."/>
        </authorList>
    </citation>
    <scope>NUCLEOTIDE SEQUENCE</scope>
</reference>
<organism evidence="9">
    <name type="scientific">marine metagenome</name>
    <dbReference type="NCBI Taxonomy" id="408172"/>
    <lineage>
        <taxon>unclassified sequences</taxon>
        <taxon>metagenomes</taxon>
        <taxon>ecological metagenomes</taxon>
    </lineage>
</organism>
<dbReference type="SUPFAM" id="SSF47203">
    <property type="entry name" value="Acyl-CoA dehydrogenase C-terminal domain-like"/>
    <property type="match status" value="1"/>
</dbReference>
<dbReference type="Pfam" id="PF02771">
    <property type="entry name" value="Acyl-CoA_dh_N"/>
    <property type="match status" value="1"/>
</dbReference>
<evidence type="ECO:0000256" key="5">
    <source>
        <dbReference type="ARBA" id="ARBA00023002"/>
    </source>
</evidence>
<dbReference type="Gene3D" id="1.10.540.10">
    <property type="entry name" value="Acyl-CoA dehydrogenase/oxidase, N-terminal domain"/>
    <property type="match status" value="1"/>
</dbReference>
<dbReference type="InterPro" id="IPR013786">
    <property type="entry name" value="AcylCoA_DH/ox_N"/>
</dbReference>
<dbReference type="GO" id="GO:0033539">
    <property type="term" value="P:fatty acid beta-oxidation using acyl-CoA dehydrogenase"/>
    <property type="evidence" value="ECO:0007669"/>
    <property type="project" value="TreeGrafter"/>
</dbReference>
<evidence type="ECO:0000256" key="4">
    <source>
        <dbReference type="ARBA" id="ARBA00022827"/>
    </source>
</evidence>
<dbReference type="AlphaFoldDB" id="A0A382R5F7"/>
<dbReference type="PROSITE" id="PS00072">
    <property type="entry name" value="ACYL_COA_DH_1"/>
    <property type="match status" value="1"/>
</dbReference>
<accession>A0A382R5F7</accession>
<dbReference type="Pfam" id="PF02770">
    <property type="entry name" value="Acyl-CoA_dh_M"/>
    <property type="match status" value="1"/>
</dbReference>
<dbReference type="InterPro" id="IPR006089">
    <property type="entry name" value="Acyl-CoA_DH_CS"/>
</dbReference>